<reference evidence="1" key="1">
    <citation type="submission" date="2022-11" db="EMBL/GenBank/DDBJ databases">
        <title>beta-Carotene-producing bacterium, Jeongeuplla avenae sp. nov., alleviates the salt stress of Arabidopsis seedlings.</title>
        <authorList>
            <person name="Jiang L."/>
            <person name="Lee J."/>
        </authorList>
    </citation>
    <scope>NUCLEOTIDE SEQUENCE</scope>
    <source>
        <strain evidence="1">DY_R2A_6</strain>
    </source>
</reference>
<accession>A0ACD4NTZ0</accession>
<organism evidence="1 2">
    <name type="scientific">Antarcticirhabdus aurantiaca</name>
    <dbReference type="NCBI Taxonomy" id="2606717"/>
    <lineage>
        <taxon>Bacteria</taxon>
        <taxon>Pseudomonadati</taxon>
        <taxon>Pseudomonadota</taxon>
        <taxon>Alphaproteobacteria</taxon>
        <taxon>Hyphomicrobiales</taxon>
        <taxon>Aurantimonadaceae</taxon>
        <taxon>Antarcticirhabdus</taxon>
    </lineage>
</organism>
<keyword evidence="2" id="KW-1185">Reference proteome</keyword>
<sequence length="125" mass="13199">MSQPSASALRFLAIGRLGDIPRRGARCVVVPFGRIAVFRTADDRVFATEDRCPHKGGPLSQGIVHDGRVTCPLHSQVIALDTGLVQGPDEGQVRTFPVRLAADGETIELGLAPADLAASFPQAAE</sequence>
<evidence type="ECO:0000313" key="2">
    <source>
        <dbReference type="Proteomes" id="UP001163223"/>
    </source>
</evidence>
<gene>
    <name evidence="1" type="primary">nirD</name>
    <name evidence="1" type="ORF">OXU80_08170</name>
</gene>
<name>A0ACD4NTZ0_9HYPH</name>
<proteinExistence type="predicted"/>
<dbReference type="EMBL" id="CP113520">
    <property type="protein sequence ID" value="WAJ30170.1"/>
    <property type="molecule type" value="Genomic_DNA"/>
</dbReference>
<protein>
    <submittedName>
        <fullName evidence="1">Nitrite reductase small subunit NirD</fullName>
    </submittedName>
</protein>
<evidence type="ECO:0000313" key="1">
    <source>
        <dbReference type="EMBL" id="WAJ30170.1"/>
    </source>
</evidence>
<dbReference type="Proteomes" id="UP001163223">
    <property type="component" value="Chromosome"/>
</dbReference>